<dbReference type="AlphaFoldDB" id="A0A840YA30"/>
<evidence type="ECO:0000313" key="1">
    <source>
        <dbReference type="EMBL" id="MBB5690734.1"/>
    </source>
</evidence>
<evidence type="ECO:0000313" key="2">
    <source>
        <dbReference type="Proteomes" id="UP000562254"/>
    </source>
</evidence>
<name>A0A840YA30_9PROT</name>
<gene>
    <name evidence="1" type="ORF">FHS88_002874</name>
</gene>
<keyword evidence="2" id="KW-1185">Reference proteome</keyword>
<comment type="caution">
    <text evidence="1">The sequence shown here is derived from an EMBL/GenBank/DDBJ whole genome shotgun (WGS) entry which is preliminary data.</text>
</comment>
<proteinExistence type="predicted"/>
<reference evidence="1 2" key="1">
    <citation type="submission" date="2020-08" db="EMBL/GenBank/DDBJ databases">
        <title>Genomic Encyclopedia of Type Strains, Phase IV (KMG-IV): sequencing the most valuable type-strain genomes for metagenomic binning, comparative biology and taxonomic classification.</title>
        <authorList>
            <person name="Goeker M."/>
        </authorList>
    </citation>
    <scope>NUCLEOTIDE SEQUENCE [LARGE SCALE GENOMIC DNA]</scope>
    <source>
        <strain evidence="1 2">DSM 25895</strain>
    </source>
</reference>
<sequence>MTGRTHHTAAGARPRPQDLANGAAVLAAALVRQAQELAAAAAGLADALDLFPPDGNSPEAEDRRVARDGARVAAALGGVLLIAGRNLLRHADDPAEAARQTLGRLKRGNLSPEEILGQMRAAALLPMSGDEAAQAAAVMLVESFGRALVLAWTGEGAEA</sequence>
<accession>A0A840YA30</accession>
<dbReference type="Proteomes" id="UP000562254">
    <property type="component" value="Unassembled WGS sequence"/>
</dbReference>
<organism evidence="1 2">
    <name type="scientific">Neoroseomonas alkaliterrae</name>
    <dbReference type="NCBI Taxonomy" id="1452450"/>
    <lineage>
        <taxon>Bacteria</taxon>
        <taxon>Pseudomonadati</taxon>
        <taxon>Pseudomonadota</taxon>
        <taxon>Alphaproteobacteria</taxon>
        <taxon>Acetobacterales</taxon>
        <taxon>Acetobacteraceae</taxon>
        <taxon>Neoroseomonas</taxon>
    </lineage>
</organism>
<protein>
    <submittedName>
        <fullName evidence="1">Uncharacterized protein</fullName>
    </submittedName>
</protein>
<dbReference type="RefSeq" id="WP_184485877.1">
    <property type="nucleotide sequence ID" value="NZ_JAAEDJ010000176.1"/>
</dbReference>
<dbReference type="EMBL" id="JACIJE010000008">
    <property type="protein sequence ID" value="MBB5690734.1"/>
    <property type="molecule type" value="Genomic_DNA"/>
</dbReference>